<feature type="region of interest" description="Disordered" evidence="1">
    <location>
        <begin position="1"/>
        <end position="35"/>
    </location>
</feature>
<evidence type="ECO:0000256" key="1">
    <source>
        <dbReference type="SAM" id="MobiDB-lite"/>
    </source>
</evidence>
<evidence type="ECO:0000259" key="3">
    <source>
        <dbReference type="Pfam" id="PF10756"/>
    </source>
</evidence>
<dbReference type="InterPro" id="IPR019692">
    <property type="entry name" value="CFP-6_PH"/>
</dbReference>
<reference evidence="4 5" key="1">
    <citation type="submission" date="2020-02" db="EMBL/GenBank/DDBJ databases">
        <title>Acidophilic actinobacteria isolated from forest soil.</title>
        <authorList>
            <person name="Golinska P."/>
        </authorList>
    </citation>
    <scope>NUCLEOTIDE SEQUENCE [LARGE SCALE GENOMIC DNA]</scope>
    <source>
        <strain evidence="4 5">NL8</strain>
    </source>
</reference>
<keyword evidence="2" id="KW-1133">Transmembrane helix</keyword>
<evidence type="ECO:0000313" key="4">
    <source>
        <dbReference type="EMBL" id="MBS2552833.1"/>
    </source>
</evidence>
<proteinExistence type="predicted"/>
<organism evidence="4 5">
    <name type="scientific">Catenulispora pinistramenti</name>
    <dbReference type="NCBI Taxonomy" id="2705254"/>
    <lineage>
        <taxon>Bacteria</taxon>
        <taxon>Bacillati</taxon>
        <taxon>Actinomycetota</taxon>
        <taxon>Actinomycetes</taxon>
        <taxon>Catenulisporales</taxon>
        <taxon>Catenulisporaceae</taxon>
        <taxon>Catenulispora</taxon>
    </lineage>
</organism>
<name>A0ABS5L3B1_9ACTN</name>
<gene>
    <name evidence="4" type="ORF">KGQ19_38870</name>
</gene>
<dbReference type="Proteomes" id="UP000730482">
    <property type="component" value="Unassembled WGS sequence"/>
</dbReference>
<feature type="transmembrane region" description="Helical" evidence="2">
    <location>
        <begin position="47"/>
        <end position="68"/>
    </location>
</feature>
<feature type="domain" description="Low molecular weight protein antigen 6 PH" evidence="3">
    <location>
        <begin position="99"/>
        <end position="168"/>
    </location>
</feature>
<protein>
    <submittedName>
        <fullName evidence="4">PH domain-containing protein</fullName>
    </submittedName>
</protein>
<comment type="caution">
    <text evidence="4">The sequence shown here is derived from an EMBL/GenBank/DDBJ whole genome shotgun (WGS) entry which is preliminary data.</text>
</comment>
<keyword evidence="5" id="KW-1185">Reference proteome</keyword>
<keyword evidence="2" id="KW-0812">Transmembrane</keyword>
<evidence type="ECO:0000256" key="2">
    <source>
        <dbReference type="SAM" id="Phobius"/>
    </source>
</evidence>
<accession>A0ABS5L3B1</accession>
<dbReference type="EMBL" id="JAAFYZ010000214">
    <property type="protein sequence ID" value="MBS2552833.1"/>
    <property type="molecule type" value="Genomic_DNA"/>
</dbReference>
<evidence type="ECO:0000313" key="5">
    <source>
        <dbReference type="Proteomes" id="UP000730482"/>
    </source>
</evidence>
<feature type="transmembrane region" description="Helical" evidence="2">
    <location>
        <begin position="80"/>
        <end position="98"/>
    </location>
</feature>
<sequence length="181" mass="19466">MKRTSVQVTENHDHDRPAPGPRGPSGLPVPDRVPQLPVTFRPRRTRVAVLAVGTALVVTFIVVATILPNTGPTAWSTPERVGFAAIGPIIAAGLYLLARPRIIADERGLTVVNTVRTQRLEWAEIVRVNLRPGDPWVLLDLDSGEVLPAMGIQASGGQTSRNAAGELQALVEAHTLTERDD</sequence>
<dbReference type="Pfam" id="PF10756">
    <property type="entry name" value="bPH_6"/>
    <property type="match status" value="1"/>
</dbReference>
<keyword evidence="2" id="KW-0472">Membrane</keyword>